<dbReference type="GO" id="GO:0006355">
    <property type="term" value="P:regulation of DNA-templated transcription"/>
    <property type="evidence" value="ECO:0007669"/>
    <property type="project" value="InterPro"/>
</dbReference>
<dbReference type="SUPFAM" id="SSF46894">
    <property type="entry name" value="C-terminal effector domain of the bipartite response regulators"/>
    <property type="match status" value="1"/>
</dbReference>
<name>A0A387B6M1_9MICO</name>
<dbReference type="PANTHER" id="PTHR16305:SF28">
    <property type="entry name" value="GUANYLATE CYCLASE DOMAIN-CONTAINING PROTEIN"/>
    <property type="match status" value="1"/>
</dbReference>
<gene>
    <name evidence="4" type="ORF">D7I47_06865</name>
</gene>
<dbReference type="Pfam" id="PF00196">
    <property type="entry name" value="GerE"/>
    <property type="match status" value="1"/>
</dbReference>
<evidence type="ECO:0000313" key="4">
    <source>
        <dbReference type="EMBL" id="AYF98003.1"/>
    </source>
</evidence>
<dbReference type="OrthoDB" id="3197423at2"/>
<protein>
    <submittedName>
        <fullName evidence="4">LuxR family transcriptional regulator</fullName>
    </submittedName>
</protein>
<evidence type="ECO:0000256" key="2">
    <source>
        <dbReference type="ARBA" id="ARBA00022840"/>
    </source>
</evidence>
<dbReference type="CDD" id="cd06170">
    <property type="entry name" value="LuxR_C_like"/>
    <property type="match status" value="1"/>
</dbReference>
<dbReference type="AlphaFoldDB" id="A0A387B6M1"/>
<dbReference type="RefSeq" id="WP_120762351.1">
    <property type="nucleotide sequence ID" value="NZ_CP032630.1"/>
</dbReference>
<proteinExistence type="predicted"/>
<dbReference type="Gene3D" id="3.40.50.300">
    <property type="entry name" value="P-loop containing nucleotide triphosphate hydrolases"/>
    <property type="match status" value="1"/>
</dbReference>
<accession>A0A387B6M1</accession>
<dbReference type="PROSITE" id="PS50043">
    <property type="entry name" value="HTH_LUXR_2"/>
    <property type="match status" value="1"/>
</dbReference>
<evidence type="ECO:0000259" key="3">
    <source>
        <dbReference type="PROSITE" id="PS50043"/>
    </source>
</evidence>
<evidence type="ECO:0000313" key="5">
    <source>
        <dbReference type="Proteomes" id="UP000278886"/>
    </source>
</evidence>
<keyword evidence="1" id="KW-0547">Nucleotide-binding</keyword>
<sequence>MTDPRSPAATGEWPLVARALETGDIAAGLARQPARVQLLVGSAGVGKTVLASMVARGEDREVVEVIALAELAGVPLGAFGPALARLGIPSDPERAVPALMAVVGGAAERHVLLVDDIPRLDDVSAAAVYQLVRAFGVPTIATARLGERLPAPVQRMVDEGLTVRHDIAGLTLGQVGELLDRRFDARVRYADVLRLTERTTGNPLYLRVLVERAQRNGEIHRDGDTVTIDEGDAPTDLVDAMAARLADLSSEQRRLLRLAALLQPVPRGVLASTRDEALLLTTLEARGLLAAEPGTGRIRVTHPLISESVAGDPESHHDVADAVGRLRATGDDRDRLLAVRLQLKDAEPPPLEELAWAAAYAYGTGDLLLAAELSSELLARADERPYRCAALTTLASTRSLLGEHGPAEQAFAEAEELAHSPEELALVAVRRGEHLSYRRYDLAGAVAQAERIRARINAESDALDDSLRQWDASLDIIAGMPLLGRLAFRVKPELAIRSAILLIVSRSSRGDLGAARSAIDDLARIQQQIGQVDPLASAALGFARFVELICAGRVPEAAAYVESRRVDADDGVGIYTMLLGNLRQCGGRLAEAERLTTLAVDQLRWRDGLGLLGVAIGYQANAIAKQGRLEEARALLDAMTPAQRAGRHAYLQVAEAEAWILAHSGDVDGAVEVVGRAITRGAERGAIFLAALAACIPIRLGALDRAAELLELLVESAPTELEIVLCIRDLAVALRDRDLEVLPGVLRRVEASGQEPTVVDAIAIALRMRPRPELRRKLELTLTRVSATVSEPPFQRSVATLLTARELEVARAAAARERSKEIAARLGTSPRTVEAQLRSAYRKLGVNSRDALREALAEVGLDG</sequence>
<dbReference type="InterPro" id="IPR016032">
    <property type="entry name" value="Sig_transdc_resp-reg_C-effctor"/>
</dbReference>
<dbReference type="Gene3D" id="1.10.10.10">
    <property type="entry name" value="Winged helix-like DNA-binding domain superfamily/Winged helix DNA-binding domain"/>
    <property type="match status" value="1"/>
</dbReference>
<dbReference type="GO" id="GO:0004016">
    <property type="term" value="F:adenylate cyclase activity"/>
    <property type="evidence" value="ECO:0007669"/>
    <property type="project" value="TreeGrafter"/>
</dbReference>
<dbReference type="Proteomes" id="UP000278886">
    <property type="component" value="Chromosome"/>
</dbReference>
<dbReference type="KEGG" id="lyd:D7I47_06865"/>
<dbReference type="SMART" id="SM00421">
    <property type="entry name" value="HTH_LUXR"/>
    <property type="match status" value="1"/>
</dbReference>
<dbReference type="InterPro" id="IPR000792">
    <property type="entry name" value="Tscrpt_reg_LuxR_C"/>
</dbReference>
<dbReference type="EMBL" id="CP032630">
    <property type="protein sequence ID" value="AYF98003.1"/>
    <property type="molecule type" value="Genomic_DNA"/>
</dbReference>
<organism evidence="4 5">
    <name type="scientific">Protaetiibacter intestinalis</name>
    <dbReference type="NCBI Taxonomy" id="2419774"/>
    <lineage>
        <taxon>Bacteria</taxon>
        <taxon>Bacillati</taxon>
        <taxon>Actinomycetota</taxon>
        <taxon>Actinomycetes</taxon>
        <taxon>Micrococcales</taxon>
        <taxon>Microbacteriaceae</taxon>
        <taxon>Protaetiibacter</taxon>
    </lineage>
</organism>
<keyword evidence="2" id="KW-0067">ATP-binding</keyword>
<keyword evidence="5" id="KW-1185">Reference proteome</keyword>
<reference evidence="5" key="1">
    <citation type="submission" date="2018-09" db="EMBL/GenBank/DDBJ databases">
        <title>Genome sequencing of strain 2DFWR-13.</title>
        <authorList>
            <person name="Heo J."/>
            <person name="Kim S.-J."/>
            <person name="Kwon S.-W."/>
        </authorList>
    </citation>
    <scope>NUCLEOTIDE SEQUENCE [LARGE SCALE GENOMIC DNA]</scope>
    <source>
        <strain evidence="5">2DFWR-13</strain>
    </source>
</reference>
<dbReference type="PANTHER" id="PTHR16305">
    <property type="entry name" value="TESTICULAR SOLUBLE ADENYLYL CYCLASE"/>
    <property type="match status" value="1"/>
</dbReference>
<dbReference type="InterPro" id="IPR036388">
    <property type="entry name" value="WH-like_DNA-bd_sf"/>
</dbReference>
<dbReference type="InterPro" id="IPR027417">
    <property type="entry name" value="P-loop_NTPase"/>
</dbReference>
<dbReference type="GO" id="GO:0003677">
    <property type="term" value="F:DNA binding"/>
    <property type="evidence" value="ECO:0007669"/>
    <property type="project" value="InterPro"/>
</dbReference>
<evidence type="ECO:0000256" key="1">
    <source>
        <dbReference type="ARBA" id="ARBA00022741"/>
    </source>
</evidence>
<dbReference type="GO" id="GO:0005737">
    <property type="term" value="C:cytoplasm"/>
    <property type="evidence" value="ECO:0007669"/>
    <property type="project" value="TreeGrafter"/>
</dbReference>
<dbReference type="GO" id="GO:0005524">
    <property type="term" value="F:ATP binding"/>
    <property type="evidence" value="ECO:0007669"/>
    <property type="project" value="UniProtKB-KW"/>
</dbReference>
<feature type="domain" description="HTH luxR-type" evidence="3">
    <location>
        <begin position="795"/>
        <end position="863"/>
    </location>
</feature>
<dbReference type="SUPFAM" id="SSF52540">
    <property type="entry name" value="P-loop containing nucleoside triphosphate hydrolases"/>
    <property type="match status" value="1"/>
</dbReference>